<comment type="caution">
    <text evidence="5">The sequence shown here is derived from an EMBL/GenBank/DDBJ whole genome shotgun (WGS) entry which is preliminary data.</text>
</comment>
<feature type="transmembrane region" description="Helical" evidence="1">
    <location>
        <begin position="1174"/>
        <end position="1197"/>
    </location>
</feature>
<evidence type="ECO:0000313" key="5">
    <source>
        <dbReference type="EMBL" id="KDB26355.1"/>
    </source>
</evidence>
<keyword evidence="1" id="KW-1133">Transmembrane helix</keyword>
<accession>A0A059JER9</accession>
<sequence length="1241" mass="132055">MGRLSQPRWAPLACNFNFNFNFNFNLILNVFLALSLALTSQAALFEPTPSPNLDLNPLGRIALVGNFDAASLYSYKPTNKEGLAGFNGSLKQSLIAPLPDGSLFPISSADADILAMCPLEDKDGSVTSVVVGGNFTSLGGVESNGVAVFDYNNIRVSAVPGLSGTVNALYCDSGSNIVYVGGEFRNAESTNAVIWSPKSGLSNLPFSGFNGPVTSIVPAKDGRVVFGGSFDGLGNTTSPERKDQQIINLYTAEISVGSGSTAGGFDDPRSIICPTDGQSGPGKTWLLTDNAPGYWRANLHYGFRPTKLRIRNVVMDGRGTKTFRFTALPDGGILNMTYVDPESGQKIPCDARCPLSNDPKYATRDFSFVNEVGMSSFQLEVSEWYGQGGGFTGIELFQDDIYAYAVNDLNEPTCAGIPFASTATMTGEWKVQPSHESSSDYLTTQIDASTDTMTSVTIQPDIKQSGNYSVTIFTPGCIQDGTCATRGTANVTATFKSSDDAPIVASISQTNNFDKFDQIYVGHVDASSSKFRPSVTITPRHDQGMIDFVASRIRFQLISSTGGLNGLYEYDPKATTVDTNFTQSAINKAGTELEPEAIINSLVWDKDTLFIAGNFTNASTSNIVSLLDGVSSPLSQDGLNFAVKTMQLLDGLLYVGGNFSNTAAGDNDKLASVAAYSISDKAWHSLGAGVNGPVTSLVLFPTNVTSGKTETTIAVNGLFTEINAADGRPAIPANGFAVWVPSAKKWLKELDIDHLAYVGQLTASSRVGDDTLLAGNLASGGIASHGAVNLVDNNKLCLRALPVNIELGQGMLPERNAKRKLATGGSSGVITGLFDTEGGRNLTMLAGHFTAKTSDNSVVNNLVFLNGAQHDVVTGAGPGIDANSTFLSLAVNKDMLLAGGKISGKVADANVKGLVVYDLKNEHRYASNQPSALDGDDVEVRAIAPRPGTSDIFVGGVFQSAGSLPCPSVCYLELDSNQWNRPGTSLRGDVTVLLWTESDQLLVAGNLTVERNATMLAKYNAKEQAWSTITGKNSESINGEVRALGLSQSDGSKFWIAGKSADGASFLVHYDGTEFRSAGSLFGESTLIEGLQVLPLTKTHDKTDLLDENQSLLITGKLQLPNFGYVSGALFDGTTLEPFILSSMSDGRPGSISGIFSENKINVAGHRGQKPRGIVVLISFCIALGCVFFLVLFGILLNRYRRYKQGYVTAPQGTDRKPDLNRVPPEYLLESLRHRTPGSRI</sequence>
<evidence type="ECO:0008006" key="7">
    <source>
        <dbReference type="Google" id="ProtNLM"/>
    </source>
</evidence>
<dbReference type="STRING" id="1215338.A0A059JER9"/>
<dbReference type="InterPro" id="IPR048265">
    <property type="entry name" value="Rax2-like_third"/>
</dbReference>
<dbReference type="EMBL" id="AOKY01000139">
    <property type="protein sequence ID" value="KDB26355.1"/>
    <property type="molecule type" value="Genomic_DNA"/>
</dbReference>
<dbReference type="PANTHER" id="PTHR31778:SF2">
    <property type="entry name" value="BUD SITE SELECTION PROTEIN RAX2"/>
    <property type="match status" value="1"/>
</dbReference>
<dbReference type="PANTHER" id="PTHR31778">
    <property type="entry name" value="BUD SITE SELECTION PROTEIN RAX2"/>
    <property type="match status" value="1"/>
</dbReference>
<dbReference type="Proteomes" id="UP000024533">
    <property type="component" value="Unassembled WGS sequence"/>
</dbReference>
<organism evidence="5 6">
    <name type="scientific">Trichophyton interdigitale (strain MR816)</name>
    <dbReference type="NCBI Taxonomy" id="1215338"/>
    <lineage>
        <taxon>Eukaryota</taxon>
        <taxon>Fungi</taxon>
        <taxon>Dikarya</taxon>
        <taxon>Ascomycota</taxon>
        <taxon>Pezizomycotina</taxon>
        <taxon>Eurotiomycetes</taxon>
        <taxon>Eurotiomycetidae</taxon>
        <taxon>Onygenales</taxon>
        <taxon>Arthrodermataceae</taxon>
        <taxon>Trichophyton</taxon>
    </lineage>
</organism>
<keyword evidence="1" id="KW-0812">Transmembrane</keyword>
<dbReference type="OMA" id="NMYTPGC"/>
<feature type="domain" description="Rax2-like third" evidence="4">
    <location>
        <begin position="402"/>
        <end position="558"/>
    </location>
</feature>
<dbReference type="Pfam" id="PF12768">
    <property type="entry name" value="Rax2"/>
    <property type="match status" value="1"/>
</dbReference>
<name>A0A059JER9_TRIIM</name>
<proteinExistence type="predicted"/>
<dbReference type="SUPFAM" id="SSF50965">
    <property type="entry name" value="Galactose oxidase, central domain"/>
    <property type="match status" value="1"/>
</dbReference>
<dbReference type="Pfam" id="PF20842">
    <property type="entry name" value="Rax2_2"/>
    <property type="match status" value="1"/>
</dbReference>
<evidence type="ECO:0000259" key="4">
    <source>
        <dbReference type="Pfam" id="PF20843"/>
    </source>
</evidence>
<evidence type="ECO:0000256" key="1">
    <source>
        <dbReference type="SAM" id="Phobius"/>
    </source>
</evidence>
<feature type="domain" description="Rax2-like C-terminal" evidence="2">
    <location>
        <begin position="914"/>
        <end position="1163"/>
    </location>
</feature>
<dbReference type="SUPFAM" id="SSF69322">
    <property type="entry name" value="Tricorn protease domain 2"/>
    <property type="match status" value="1"/>
</dbReference>
<dbReference type="GO" id="GO:1902929">
    <property type="term" value="C:plasma membrane of growing cell tip"/>
    <property type="evidence" value="ECO:0007669"/>
    <property type="project" value="TreeGrafter"/>
</dbReference>
<keyword evidence="6" id="KW-1185">Reference proteome</keyword>
<evidence type="ECO:0000313" key="6">
    <source>
        <dbReference type="Proteomes" id="UP000024533"/>
    </source>
</evidence>
<reference evidence="5 6" key="1">
    <citation type="submission" date="2014-02" db="EMBL/GenBank/DDBJ databases">
        <title>The Genome Sequence of Trichophyton interdigitale MR816.</title>
        <authorList>
            <consortium name="The Broad Institute Genomics Platform"/>
            <person name="Cuomo C.A."/>
            <person name="White T.C."/>
            <person name="Graser Y."/>
            <person name="Martinez-Rossi N."/>
            <person name="Heitman J."/>
            <person name="Young S.K."/>
            <person name="Zeng Q."/>
            <person name="Gargeya S."/>
            <person name="Abouelleil A."/>
            <person name="Alvarado L."/>
            <person name="Chapman S.B."/>
            <person name="Gainer-Dewar J."/>
            <person name="Goldberg J."/>
            <person name="Griggs A."/>
            <person name="Gujja S."/>
            <person name="Hansen M."/>
            <person name="Howarth C."/>
            <person name="Imamovic A."/>
            <person name="Larimer J."/>
            <person name="Martinez D."/>
            <person name="Murphy C."/>
            <person name="Pearson M.D."/>
            <person name="Persinoti G."/>
            <person name="Poon T."/>
            <person name="Priest M."/>
            <person name="Roberts A.D."/>
            <person name="Saif S."/>
            <person name="Shea T.D."/>
            <person name="Sykes S.N."/>
            <person name="Wortman J."/>
            <person name="Nusbaum C."/>
            <person name="Birren B."/>
        </authorList>
    </citation>
    <scope>NUCLEOTIDE SEQUENCE [LARGE SCALE GENOMIC DNA]</scope>
    <source>
        <strain evidence="5 6">MR816</strain>
    </source>
</reference>
<dbReference type="HOGENOM" id="CLU_005863_0_0_1"/>
<dbReference type="OrthoDB" id="2503993at2759"/>
<dbReference type="AlphaFoldDB" id="A0A059JER9"/>
<gene>
    <name evidence="5" type="ORF">H109_01823</name>
</gene>
<protein>
    <recommendedName>
        <fullName evidence="7">Cellular morphogenesis protein</fullName>
    </recommendedName>
</protein>
<dbReference type="InterPro" id="IPR048266">
    <property type="entry name" value="Rax2-like_second"/>
</dbReference>
<dbReference type="InterPro" id="IPR024982">
    <property type="entry name" value="Rax2-like_C"/>
</dbReference>
<evidence type="ECO:0000259" key="2">
    <source>
        <dbReference type="Pfam" id="PF12768"/>
    </source>
</evidence>
<dbReference type="InterPro" id="IPR011043">
    <property type="entry name" value="Gal_Oxase/kelch_b-propeller"/>
</dbReference>
<keyword evidence="1" id="KW-0472">Membrane</keyword>
<dbReference type="Pfam" id="PF20843">
    <property type="entry name" value="Rax2_3"/>
    <property type="match status" value="1"/>
</dbReference>
<feature type="domain" description="Rax2-like second" evidence="3">
    <location>
        <begin position="242"/>
        <end position="391"/>
    </location>
</feature>
<evidence type="ECO:0000259" key="3">
    <source>
        <dbReference type="Pfam" id="PF20842"/>
    </source>
</evidence>